<dbReference type="EMBL" id="LAZR01005934">
    <property type="protein sequence ID" value="KKM96017.1"/>
    <property type="molecule type" value="Genomic_DNA"/>
</dbReference>
<evidence type="ECO:0000313" key="1">
    <source>
        <dbReference type="EMBL" id="KKM96017.1"/>
    </source>
</evidence>
<protein>
    <submittedName>
        <fullName evidence="1">Uncharacterized protein</fullName>
    </submittedName>
</protein>
<reference evidence="1" key="1">
    <citation type="journal article" date="2015" name="Nature">
        <title>Complex archaea that bridge the gap between prokaryotes and eukaryotes.</title>
        <authorList>
            <person name="Spang A."/>
            <person name="Saw J.H."/>
            <person name="Jorgensen S.L."/>
            <person name="Zaremba-Niedzwiedzka K."/>
            <person name="Martijn J."/>
            <person name="Lind A.E."/>
            <person name="van Eijk R."/>
            <person name="Schleper C."/>
            <person name="Guy L."/>
            <person name="Ettema T.J."/>
        </authorList>
    </citation>
    <scope>NUCLEOTIDE SEQUENCE</scope>
</reference>
<gene>
    <name evidence="1" type="ORF">LCGC14_1182360</name>
</gene>
<comment type="caution">
    <text evidence="1">The sequence shown here is derived from an EMBL/GenBank/DDBJ whole genome shotgun (WGS) entry which is preliminary data.</text>
</comment>
<accession>A0A0F9PS89</accession>
<proteinExistence type="predicted"/>
<sequence length="66" mass="7646">MAKGRVFQAELSDDDIDELMILADKEILSLSSIIEVYDNDNEYDCDGLKRRLLRITKVRETLGEIR</sequence>
<organism evidence="1">
    <name type="scientific">marine sediment metagenome</name>
    <dbReference type="NCBI Taxonomy" id="412755"/>
    <lineage>
        <taxon>unclassified sequences</taxon>
        <taxon>metagenomes</taxon>
        <taxon>ecological metagenomes</taxon>
    </lineage>
</organism>
<dbReference type="AlphaFoldDB" id="A0A0F9PS89"/>
<name>A0A0F9PS89_9ZZZZ</name>